<dbReference type="EMBL" id="JAXCEI010000010">
    <property type="protein sequence ID" value="MFA1541893.1"/>
    <property type="molecule type" value="Genomic_DNA"/>
</dbReference>
<dbReference type="GO" id="GO:0016787">
    <property type="term" value="F:hydrolase activity"/>
    <property type="evidence" value="ECO:0007669"/>
    <property type="project" value="UniProtKB-KW"/>
</dbReference>
<name>A0ABV4QFD5_9ACTN</name>
<feature type="domain" description="Isochorismatase-like" evidence="2">
    <location>
        <begin position="8"/>
        <end position="193"/>
    </location>
</feature>
<accession>A0ABV4QFD5</accession>
<dbReference type="Proteomes" id="UP001569963">
    <property type="component" value="Unassembled WGS sequence"/>
</dbReference>
<protein>
    <submittedName>
        <fullName evidence="3">Isochorismatase family cysteine hydrolase</fullName>
        <ecNumber evidence="3">3.-.-.-</ecNumber>
    </submittedName>
</protein>
<dbReference type="InterPro" id="IPR050272">
    <property type="entry name" value="Isochorismatase-like_hydrls"/>
</dbReference>
<evidence type="ECO:0000259" key="2">
    <source>
        <dbReference type="Pfam" id="PF00857"/>
    </source>
</evidence>
<dbReference type="InterPro" id="IPR000868">
    <property type="entry name" value="Isochorismatase-like_dom"/>
</dbReference>
<proteinExistence type="predicted"/>
<evidence type="ECO:0000313" key="4">
    <source>
        <dbReference type="Proteomes" id="UP001569963"/>
    </source>
</evidence>
<evidence type="ECO:0000313" key="3">
    <source>
        <dbReference type="EMBL" id="MFA1541893.1"/>
    </source>
</evidence>
<evidence type="ECO:0000256" key="1">
    <source>
        <dbReference type="ARBA" id="ARBA00022801"/>
    </source>
</evidence>
<sequence>MDITRESTALLVIDMQNGFLDDKGSMAAVGLPHRELRPAIAGCRTLVDAARAAGVPVIYTRYVFQPDYADGGVLPNHIVPAMKEVGSLAAGSWDAEIIDELAPAEGEIVIDKSRPSSFYGTRLEPVLTGLGVRSLVICGVTTNICVETTARDAGQRDYFVHVIGDATAEFDKARHEHALTGIGFLFGWVNTLDDVRAAWAA</sequence>
<dbReference type="CDD" id="cd00431">
    <property type="entry name" value="cysteine_hydrolases"/>
    <property type="match status" value="1"/>
</dbReference>
<dbReference type="Gene3D" id="3.40.50.850">
    <property type="entry name" value="Isochorismatase-like"/>
    <property type="match status" value="1"/>
</dbReference>
<comment type="caution">
    <text evidence="3">The sequence shown here is derived from an EMBL/GenBank/DDBJ whole genome shotgun (WGS) entry which is preliminary data.</text>
</comment>
<dbReference type="RefSeq" id="WP_371952049.1">
    <property type="nucleotide sequence ID" value="NZ_JAXCEI010000010.1"/>
</dbReference>
<keyword evidence="4" id="KW-1185">Reference proteome</keyword>
<dbReference type="Pfam" id="PF00857">
    <property type="entry name" value="Isochorismatase"/>
    <property type="match status" value="1"/>
</dbReference>
<dbReference type="PANTHER" id="PTHR43540:SF6">
    <property type="entry name" value="ISOCHORISMATASE-LIKE DOMAIN-CONTAINING PROTEIN"/>
    <property type="match status" value="1"/>
</dbReference>
<reference evidence="3 4" key="1">
    <citation type="submission" date="2023-11" db="EMBL/GenBank/DDBJ databases">
        <title>Actinomadura monticuli sp. nov., isolated from volcanic ash.</title>
        <authorList>
            <person name="Lee S.D."/>
            <person name="Yang H."/>
            <person name="Kim I.S."/>
        </authorList>
    </citation>
    <scope>NUCLEOTIDE SEQUENCE [LARGE SCALE GENOMIC DNA]</scope>
    <source>
        <strain evidence="3 4">DLS-62</strain>
    </source>
</reference>
<dbReference type="SUPFAM" id="SSF52499">
    <property type="entry name" value="Isochorismatase-like hydrolases"/>
    <property type="match status" value="1"/>
</dbReference>
<dbReference type="EC" id="3.-.-.-" evidence="3"/>
<dbReference type="PANTHER" id="PTHR43540">
    <property type="entry name" value="PEROXYUREIDOACRYLATE/UREIDOACRYLATE AMIDOHYDROLASE-RELATED"/>
    <property type="match status" value="1"/>
</dbReference>
<keyword evidence="1 3" id="KW-0378">Hydrolase</keyword>
<dbReference type="InterPro" id="IPR036380">
    <property type="entry name" value="Isochorismatase-like_sf"/>
</dbReference>
<gene>
    <name evidence="3" type="ORF">SM611_23430</name>
</gene>
<organism evidence="3 4">
    <name type="scientific">Actinomadura monticuli</name>
    <dbReference type="NCBI Taxonomy" id="3097367"/>
    <lineage>
        <taxon>Bacteria</taxon>
        <taxon>Bacillati</taxon>
        <taxon>Actinomycetota</taxon>
        <taxon>Actinomycetes</taxon>
        <taxon>Streptosporangiales</taxon>
        <taxon>Thermomonosporaceae</taxon>
        <taxon>Actinomadura</taxon>
    </lineage>
</organism>